<keyword evidence="4" id="KW-1185">Reference proteome</keyword>
<dbReference type="PANTHER" id="PTHR37951">
    <property type="entry name" value="CYTOPLASMIC PROTEIN-RELATED"/>
    <property type="match status" value="1"/>
</dbReference>
<evidence type="ECO:0000256" key="1">
    <source>
        <dbReference type="SAM" id="MobiDB-lite"/>
    </source>
</evidence>
<dbReference type="InterPro" id="IPR017740">
    <property type="entry name" value="TssA-like"/>
</dbReference>
<feature type="region of interest" description="Disordered" evidence="1">
    <location>
        <begin position="1"/>
        <end position="26"/>
    </location>
</feature>
<evidence type="ECO:0000313" key="4">
    <source>
        <dbReference type="Proteomes" id="UP000584642"/>
    </source>
</evidence>
<gene>
    <name evidence="3" type="primary">tssA</name>
    <name evidence="3" type="ORF">HND93_35005</name>
</gene>
<sequence>MPTPPTIDLDALLAPIDGDNPAGADLREDHSHASVLRAIKDAAGDARKKEKQADYDEEATATPQEWRTVLELAPKVLMTQSKDLDVAGWYIEALLRAEGFAGLRDGFRLAKGLVETYWDSLYPLPDEDGIATRVGTLAGLNGESGEGTLIQPIRKVPFTAGSEGAYALYHYNQALELAKITDEYKKQARIEAGAVSWDAFERSVRETPGEIFRELLDDLEECLAAFEELGNVLYEKAGGDAPPGGNIRGVLNAVIDALKHAARDKLAAADAAAEAEATAAEDNAAAAAGDGGGTVVMATARTTVGGGPLATRDDAFKLLLQIADFFRKTEPHSPISYTLEEVVRRGRMTLPELLEELITDETTRQYFFIASGVKPPQPPESSGY</sequence>
<evidence type="ECO:0000259" key="2">
    <source>
        <dbReference type="Pfam" id="PF06812"/>
    </source>
</evidence>
<accession>A0ABX2TKQ1</accession>
<dbReference type="Proteomes" id="UP000584642">
    <property type="component" value="Unassembled WGS sequence"/>
</dbReference>
<dbReference type="Pfam" id="PF06812">
    <property type="entry name" value="ImpA_N"/>
    <property type="match status" value="1"/>
</dbReference>
<dbReference type="EMBL" id="JABFDB010000047">
    <property type="protein sequence ID" value="NYZ24941.1"/>
    <property type="molecule type" value="Genomic_DNA"/>
</dbReference>
<organism evidence="3 4">
    <name type="scientific">Azospirillum oleiclasticum</name>
    <dbReference type="NCBI Taxonomy" id="2735135"/>
    <lineage>
        <taxon>Bacteria</taxon>
        <taxon>Pseudomonadati</taxon>
        <taxon>Pseudomonadota</taxon>
        <taxon>Alphaproteobacteria</taxon>
        <taxon>Rhodospirillales</taxon>
        <taxon>Azospirillaceae</taxon>
        <taxon>Azospirillum</taxon>
    </lineage>
</organism>
<feature type="domain" description="ImpA N-terminal" evidence="2">
    <location>
        <begin position="13"/>
        <end position="141"/>
    </location>
</feature>
<comment type="caution">
    <text evidence="3">The sequence shown here is derived from an EMBL/GenBank/DDBJ whole genome shotgun (WGS) entry which is preliminary data.</text>
</comment>
<name>A0ABX2TKQ1_9PROT</name>
<dbReference type="RefSeq" id="WP_180286709.1">
    <property type="nucleotide sequence ID" value="NZ_JABFDB010000047.1"/>
</dbReference>
<reference evidence="3 4" key="1">
    <citation type="submission" date="2020-05" db="EMBL/GenBank/DDBJ databases">
        <title>Azospirillum oleiclasticum sp. nov, a nitrogen-fixing and heavy crude oil-emulsifying bacterium isolated from the crude oil of Yumen Oilfield.</title>
        <authorList>
            <person name="Wu D."/>
            <person name="Cai M."/>
            <person name="Zhang X."/>
        </authorList>
    </citation>
    <scope>NUCLEOTIDE SEQUENCE [LARGE SCALE GENOMIC DNA]</scope>
    <source>
        <strain evidence="3 4">ROY-1-1-2</strain>
    </source>
</reference>
<dbReference type="InterPro" id="IPR010657">
    <property type="entry name" value="ImpA_N"/>
</dbReference>
<dbReference type="PANTHER" id="PTHR37951:SF1">
    <property type="entry name" value="TYPE VI SECRETION SYSTEM COMPONENT TSSA1"/>
    <property type="match status" value="1"/>
</dbReference>
<protein>
    <submittedName>
        <fullName evidence="3">Type VI secretion system protein TssA</fullName>
    </submittedName>
</protein>
<dbReference type="NCBIfam" id="TIGR03363">
    <property type="entry name" value="VI_chp_8"/>
    <property type="match status" value="1"/>
</dbReference>
<proteinExistence type="predicted"/>
<evidence type="ECO:0000313" key="3">
    <source>
        <dbReference type="EMBL" id="NYZ24941.1"/>
    </source>
</evidence>